<dbReference type="EMBL" id="UHJJ01000003">
    <property type="protein sequence ID" value="SUQ13668.1"/>
    <property type="molecule type" value="Genomic_DNA"/>
</dbReference>
<keyword evidence="3" id="KW-1185">Reference proteome</keyword>
<keyword evidence="1" id="KW-0175">Coiled coil</keyword>
<organism evidence="2 3">
    <name type="scientific">Faecalicatena contorta</name>
    <dbReference type="NCBI Taxonomy" id="39482"/>
    <lineage>
        <taxon>Bacteria</taxon>
        <taxon>Bacillati</taxon>
        <taxon>Bacillota</taxon>
        <taxon>Clostridia</taxon>
        <taxon>Lachnospirales</taxon>
        <taxon>Lachnospiraceae</taxon>
        <taxon>Faecalicatena</taxon>
    </lineage>
</organism>
<evidence type="ECO:0000256" key="1">
    <source>
        <dbReference type="SAM" id="Coils"/>
    </source>
</evidence>
<gene>
    <name evidence="2" type="ORF">SAMN05216529_103401</name>
</gene>
<dbReference type="GO" id="GO:0000428">
    <property type="term" value="C:DNA-directed RNA polymerase complex"/>
    <property type="evidence" value="ECO:0007669"/>
    <property type="project" value="UniProtKB-KW"/>
</dbReference>
<dbReference type="Proteomes" id="UP000254051">
    <property type="component" value="Unassembled WGS sequence"/>
</dbReference>
<dbReference type="RefSeq" id="WP_109709703.1">
    <property type="nucleotide sequence ID" value="NZ_QGDS01000003.1"/>
</dbReference>
<feature type="coiled-coil region" evidence="1">
    <location>
        <begin position="132"/>
        <end position="183"/>
    </location>
</feature>
<dbReference type="AlphaFoldDB" id="A0A316A297"/>
<dbReference type="OrthoDB" id="9767145at2"/>
<name>A0A316A297_9FIRM</name>
<proteinExistence type="predicted"/>
<keyword evidence="2" id="KW-0240">DNA-directed RNA polymerase</keyword>
<evidence type="ECO:0000313" key="3">
    <source>
        <dbReference type="Proteomes" id="UP000254051"/>
    </source>
</evidence>
<accession>A0A316A297</accession>
<reference evidence="3" key="1">
    <citation type="submission" date="2017-07" db="EMBL/GenBank/DDBJ databases">
        <authorList>
            <person name="Varghese N."/>
            <person name="Submissions S."/>
        </authorList>
    </citation>
    <scope>NUCLEOTIDE SEQUENCE [LARGE SCALE GENOMIC DNA]</scope>
    <source>
        <strain evidence="3">NLAE-zl-C134</strain>
    </source>
</reference>
<evidence type="ECO:0000313" key="2">
    <source>
        <dbReference type="EMBL" id="SUQ13668.1"/>
    </source>
</evidence>
<sequence length="732" mass="85191">MENEQILEEYYRNNGRKLHSMVDKILRKFCGIYLKDYDDFYSLSNEVFVEVLNGYDGIRDFDGFLYTCLLKKVKTEITRRNRIKRKTDINTISIDTPVGEDETSTIGDMLASDFDINIEISEEIGISYDEKVEEYLNSISRIQRDIVEMRMEGYEPFEIRDSLEITQKQYNSHMSNLKSYENKKVLFRKATVIKRENEEDISLMEMPTQIGERTKNTSYALAALIKKLHNYSLRDDHILQRSSGQWNPATKGELISDILQGRSLLPIIVSEEKAEGALYNWLIDGLQRCSTIDDFKNDGFLIYKNVKVYNICYQTIKKDERGKIMLDENDNPIYENKAFDIRQKKFSELPEELKDKFLEYQIPVMLNLDCTKKEIAYDIARFNRCRPMTKSQLGFLSLEEGLGEIVNSIIKMPFFHNESTSSYKQSDFKSSNMKRMIVESVMITNFLEDWNKNIEKVCEYLSENACDSYFIEFYNMIEKLTKVVNEDIADMFTAKDSFIWFALFDKFSALGVSGCKFADFMKALKTELHNKEVNGATYDDLDQRSNKDKKTIVGKLELLEKLMRDYLNIDKEKIAEDNDTTTDTNELKKYVDEFAAYDIVSIFKVRTKNDVNKAAMETVELVKVNLNPADAIEDTELYLSILSDWTLNVDNNSRLLCKENIPSLVCIVGYACIKEVDEEAGDWFVDFVKKNNVYITNQKENYLHMVQSLDKWVGYTGKQIPNTKVMGLIADR</sequence>
<keyword evidence="2" id="KW-0804">Transcription</keyword>
<protein>
    <submittedName>
        <fullName evidence="2">DNA-directed RNA polymerase specialized sigma subunit, sigma24 family</fullName>
    </submittedName>
</protein>